<dbReference type="InterPro" id="IPR023210">
    <property type="entry name" value="NADP_OxRdtase_dom"/>
</dbReference>
<protein>
    <submittedName>
        <fullName evidence="2">Aldo/keto reductase</fullName>
    </submittedName>
</protein>
<evidence type="ECO:0000313" key="2">
    <source>
        <dbReference type="EMBL" id="ANF55358.1"/>
    </source>
</evidence>
<evidence type="ECO:0000313" key="3">
    <source>
        <dbReference type="Proteomes" id="UP000077603"/>
    </source>
</evidence>
<organism evidence="2 3">
    <name type="scientific">Brevundimonas naejangsanensis</name>
    <dbReference type="NCBI Taxonomy" id="588932"/>
    <lineage>
        <taxon>Bacteria</taxon>
        <taxon>Pseudomonadati</taxon>
        <taxon>Pseudomonadota</taxon>
        <taxon>Alphaproteobacteria</taxon>
        <taxon>Caulobacterales</taxon>
        <taxon>Caulobacteraceae</taxon>
        <taxon>Brevundimonas</taxon>
    </lineage>
</organism>
<dbReference type="Gene3D" id="3.20.20.100">
    <property type="entry name" value="NADP-dependent oxidoreductase domain"/>
    <property type="match status" value="1"/>
</dbReference>
<feature type="domain" description="NADP-dependent oxidoreductase" evidence="1">
    <location>
        <begin position="92"/>
        <end position="281"/>
    </location>
</feature>
<dbReference type="NCBIfam" id="NF011432">
    <property type="entry name" value="PRK14863.1"/>
    <property type="match status" value="1"/>
</dbReference>
<keyword evidence="3" id="KW-1185">Reference proteome</keyword>
<name>A0A172Y821_9CAUL</name>
<sequence>MIGVVRFAVPPSPADKLAIALVVEPDRSRPLPPGQREEATRHLLQTAGDAGIGLVATRPEGDVERMLGQAWPFPSPFRVTVRTVPLADGLDRVEARARRSLERMGLPRGDAVLVQNAGDLAGAEGRVLWDRLQALKDRGVFRKVGFIATVEDGPALLARRFQPDVVQLTCNILDQRAARSGVIAALASQGIEVHLASVFAQGLLFANRESLPPELAAHGIALSRTRRRLAEARVDPMQAALAYALTLPGVASVIASVASSAELRAIIAASHAPRPDIDWDALALDETPAALASRPRLRLVSAA</sequence>
<dbReference type="InterPro" id="IPR053135">
    <property type="entry name" value="AKR2_Oxidoreductase"/>
</dbReference>
<gene>
    <name evidence="2" type="ORF">DA69_11755</name>
</gene>
<proteinExistence type="predicted"/>
<dbReference type="PANTHER" id="PTHR43312:SF1">
    <property type="entry name" value="NADP-DEPENDENT OXIDOREDUCTASE DOMAIN-CONTAINING PROTEIN"/>
    <property type="match status" value="1"/>
</dbReference>
<dbReference type="OrthoDB" id="9773828at2"/>
<dbReference type="PANTHER" id="PTHR43312">
    <property type="entry name" value="D-THREO-ALDOSE 1-DEHYDROGENASE"/>
    <property type="match status" value="1"/>
</dbReference>
<dbReference type="STRING" id="588932.DA69_11755"/>
<dbReference type="AlphaFoldDB" id="A0A172Y821"/>
<dbReference type="Pfam" id="PF00248">
    <property type="entry name" value="Aldo_ket_red"/>
    <property type="match status" value="1"/>
</dbReference>
<accession>A0A172Y821</accession>
<dbReference type="SUPFAM" id="SSF51430">
    <property type="entry name" value="NAD(P)-linked oxidoreductase"/>
    <property type="match status" value="1"/>
</dbReference>
<dbReference type="EMBL" id="CP015614">
    <property type="protein sequence ID" value="ANF55358.1"/>
    <property type="molecule type" value="Genomic_DNA"/>
</dbReference>
<dbReference type="InterPro" id="IPR036812">
    <property type="entry name" value="NAD(P)_OxRdtase_dom_sf"/>
</dbReference>
<evidence type="ECO:0000259" key="1">
    <source>
        <dbReference type="Pfam" id="PF00248"/>
    </source>
</evidence>
<dbReference type="eggNOG" id="COG0667">
    <property type="taxonomic scope" value="Bacteria"/>
</dbReference>
<reference evidence="2 3" key="1">
    <citation type="journal article" date="2014" name="Genome Announc.">
        <title>Genome Sequence of a Promising Hydrogen-Producing Facultative Anaerobic Bacterium, Brevundimonas naejangsanensis Strain B1.</title>
        <authorList>
            <person name="Su H."/>
            <person name="Zhang T."/>
            <person name="Bao M."/>
            <person name="Jiang Y."/>
            <person name="Wang Y."/>
            <person name="Tan T."/>
        </authorList>
    </citation>
    <scope>NUCLEOTIDE SEQUENCE [LARGE SCALE GENOMIC DNA]</scope>
    <source>
        <strain evidence="2 3">B1</strain>
    </source>
</reference>
<dbReference type="Proteomes" id="UP000077603">
    <property type="component" value="Chromosome"/>
</dbReference>
<dbReference type="KEGG" id="bne:DA69_11755"/>